<evidence type="ECO:0000313" key="3">
    <source>
        <dbReference type="Proteomes" id="UP000232323"/>
    </source>
</evidence>
<name>A0A250XKM7_9CHLO</name>
<dbReference type="InterPro" id="IPR011990">
    <property type="entry name" value="TPR-like_helical_dom_sf"/>
</dbReference>
<dbReference type="GO" id="GO:0030014">
    <property type="term" value="C:CCR4-NOT complex"/>
    <property type="evidence" value="ECO:0007669"/>
    <property type="project" value="InterPro"/>
</dbReference>
<gene>
    <name evidence="2" type="ORF">CEUSTIGMA_g10897.t1</name>
</gene>
<dbReference type="GO" id="GO:0006402">
    <property type="term" value="P:mRNA catabolic process"/>
    <property type="evidence" value="ECO:0007669"/>
    <property type="project" value="TreeGrafter"/>
</dbReference>
<dbReference type="Proteomes" id="UP000232323">
    <property type="component" value="Unassembled WGS sequence"/>
</dbReference>
<reference evidence="2 3" key="1">
    <citation type="submission" date="2017-08" db="EMBL/GenBank/DDBJ databases">
        <title>Acidophilic green algal genome provides insights into adaptation to an acidic environment.</title>
        <authorList>
            <person name="Hirooka S."/>
            <person name="Hirose Y."/>
            <person name="Kanesaki Y."/>
            <person name="Higuchi S."/>
            <person name="Fujiwara T."/>
            <person name="Onuma R."/>
            <person name="Era A."/>
            <person name="Ohbayashi R."/>
            <person name="Uzuka A."/>
            <person name="Nozaki H."/>
            <person name="Yoshikawa H."/>
            <person name="Miyagishima S.Y."/>
        </authorList>
    </citation>
    <scope>NUCLEOTIDE SEQUENCE [LARGE SCALE GENOMIC DNA]</scope>
    <source>
        <strain evidence="2 3">NIES-2499</strain>
    </source>
</reference>
<comment type="similarity">
    <text evidence="1">Belongs to the CNOT10 family.</text>
</comment>
<dbReference type="PANTHER" id="PTHR12979:SF5">
    <property type="entry name" value="CCR4-NOT TRANSCRIPTION COMPLEX SUBUNIT 10"/>
    <property type="match status" value="1"/>
</dbReference>
<evidence type="ECO:0000313" key="2">
    <source>
        <dbReference type="EMBL" id="GAX83472.1"/>
    </source>
</evidence>
<dbReference type="Gene3D" id="1.25.40.10">
    <property type="entry name" value="Tetratricopeptide repeat domain"/>
    <property type="match status" value="1"/>
</dbReference>
<evidence type="ECO:0000256" key="1">
    <source>
        <dbReference type="ARBA" id="ARBA00010080"/>
    </source>
</evidence>
<dbReference type="STRING" id="1157962.A0A250XKM7"/>
<accession>A0A250XKM7</accession>
<protein>
    <recommendedName>
        <fullName evidence="4">Anaphase-promoting complex subunit 5</fullName>
    </recommendedName>
</protein>
<keyword evidence="3" id="KW-1185">Reference proteome</keyword>
<dbReference type="GO" id="GO:0017148">
    <property type="term" value="P:negative regulation of translation"/>
    <property type="evidence" value="ECO:0007669"/>
    <property type="project" value="TreeGrafter"/>
</dbReference>
<evidence type="ECO:0008006" key="4">
    <source>
        <dbReference type="Google" id="ProtNLM"/>
    </source>
</evidence>
<sequence>MAVTPDKEAASEATCLWLEGDFDACLQTLERLDLDDAIKDLKVQHNIIIVEQLCNRTKTAHGLLIAQLESVMAEDTQRGGGHDPSCDSAVRSTNSVGMLNKAILLYKDQKYQEALKLLRDLNRDVNIMDEGTGLHSCVLLLDMFLNLCDAVHARQALVLLEQHVLECWREFHHLPTLSEQQDNSSGTIDQPASTLLTTLSNNTNNNMPHLPFMSKWNSNSLSAARQLLASQGRDPHAPPDLHALLRFYRFRVSVLETDHLHPSSSQGLASFVNTTDEHNNGGMPFIVNTTDEHTDGGMPFIAGRGLKALLDGLRSAHQHLMMRPKDDSSKDILHKLLKEARPRSTSHLRDLAPFTTAGQGEDETVLLNNLGVIHHMRGQHLTASRFFRQAAESISRGKDPRSISLSHEASSETSAKYVGKEHCKGVSPYTKLENAFHQYAVTYNAGVQHLILHEYPAALSCFGRCASMVGSLPGHSSACNTMNPSALIMHTVLNIRASESVLGIYHLRFSSTTNLDNVVKNESPSGAQGLLRQAQTRLETALEFLSYESHPECHDLTLWLSQKEGGMQTEHSRFSHAGLQHQDFIALKRAVHCKLSYVRLSLGDWDGAFTAATQAKASCTSSHPERFYIASYMAEARKVMGHEREVEGFLVDAICLENDVDEREMMAPGHTEQEAGYDSAYNQSGWSIANSNMAAEVANVASDCTNFWSKSHMLGNFQNCRQRNVQLLTAYQDMMMGRLDEALTRIRST</sequence>
<proteinExistence type="inferred from homology"/>
<dbReference type="SUPFAM" id="SSF48452">
    <property type="entry name" value="TPR-like"/>
    <property type="match status" value="1"/>
</dbReference>
<dbReference type="EMBL" id="BEGY01000099">
    <property type="protein sequence ID" value="GAX83472.1"/>
    <property type="molecule type" value="Genomic_DNA"/>
</dbReference>
<dbReference type="PANTHER" id="PTHR12979">
    <property type="entry name" value="CCR4-NOT TRANSCRIPTION COMPLEX SUBUNIT 10"/>
    <property type="match status" value="1"/>
</dbReference>
<comment type="caution">
    <text evidence="2">The sequence shown here is derived from an EMBL/GenBank/DDBJ whole genome shotgun (WGS) entry which is preliminary data.</text>
</comment>
<organism evidence="2 3">
    <name type="scientific">Chlamydomonas eustigma</name>
    <dbReference type="NCBI Taxonomy" id="1157962"/>
    <lineage>
        <taxon>Eukaryota</taxon>
        <taxon>Viridiplantae</taxon>
        <taxon>Chlorophyta</taxon>
        <taxon>core chlorophytes</taxon>
        <taxon>Chlorophyceae</taxon>
        <taxon>CS clade</taxon>
        <taxon>Chlamydomonadales</taxon>
        <taxon>Chlamydomonadaceae</taxon>
        <taxon>Chlamydomonas</taxon>
    </lineage>
</organism>
<dbReference type="OrthoDB" id="544427at2759"/>
<dbReference type="InterPro" id="IPR039740">
    <property type="entry name" value="CNOT10"/>
</dbReference>
<dbReference type="AlphaFoldDB" id="A0A250XKM7"/>